<dbReference type="AlphaFoldDB" id="A0A9P0AT96"/>
<evidence type="ECO:0000256" key="6">
    <source>
        <dbReference type="ARBA" id="ARBA00022840"/>
    </source>
</evidence>
<evidence type="ECO:0000256" key="3">
    <source>
        <dbReference type="ARBA" id="ARBA00022763"/>
    </source>
</evidence>
<keyword evidence="7" id="KW-0238">DNA-binding</keyword>
<organism evidence="12 13">
    <name type="scientific">Brassicogethes aeneus</name>
    <name type="common">Rape pollen beetle</name>
    <name type="synonym">Meligethes aeneus</name>
    <dbReference type="NCBI Taxonomy" id="1431903"/>
    <lineage>
        <taxon>Eukaryota</taxon>
        <taxon>Metazoa</taxon>
        <taxon>Ecdysozoa</taxon>
        <taxon>Arthropoda</taxon>
        <taxon>Hexapoda</taxon>
        <taxon>Insecta</taxon>
        <taxon>Pterygota</taxon>
        <taxon>Neoptera</taxon>
        <taxon>Endopterygota</taxon>
        <taxon>Coleoptera</taxon>
        <taxon>Polyphaga</taxon>
        <taxon>Cucujiformia</taxon>
        <taxon>Nitidulidae</taxon>
        <taxon>Meligethinae</taxon>
        <taxon>Brassicogethes</taxon>
    </lineage>
</organism>
<evidence type="ECO:0000256" key="7">
    <source>
        <dbReference type="ARBA" id="ARBA00023125"/>
    </source>
</evidence>
<dbReference type="Proteomes" id="UP001154078">
    <property type="component" value="Chromosome 10"/>
</dbReference>
<dbReference type="GO" id="GO:0003690">
    <property type="term" value="F:double-stranded DNA binding"/>
    <property type="evidence" value="ECO:0007669"/>
    <property type="project" value="TreeGrafter"/>
</dbReference>
<evidence type="ECO:0000256" key="1">
    <source>
        <dbReference type="ARBA" id="ARBA00004123"/>
    </source>
</evidence>
<dbReference type="InterPro" id="IPR006164">
    <property type="entry name" value="DNA_bd_Ku70/Ku80"/>
</dbReference>
<dbReference type="Gene3D" id="3.40.50.410">
    <property type="entry name" value="von Willebrand factor, type A domain"/>
    <property type="match status" value="1"/>
</dbReference>
<evidence type="ECO:0000256" key="4">
    <source>
        <dbReference type="ARBA" id="ARBA00022801"/>
    </source>
</evidence>
<dbReference type="GO" id="GO:0004386">
    <property type="term" value="F:helicase activity"/>
    <property type="evidence" value="ECO:0007669"/>
    <property type="project" value="UniProtKB-KW"/>
</dbReference>
<comment type="subcellular location">
    <subcellularLocation>
        <location evidence="1">Nucleus</location>
    </subcellularLocation>
</comment>
<reference evidence="12" key="1">
    <citation type="submission" date="2021-12" db="EMBL/GenBank/DDBJ databases">
        <authorList>
            <person name="King R."/>
        </authorList>
    </citation>
    <scope>NUCLEOTIDE SEQUENCE</scope>
</reference>
<dbReference type="GO" id="GO:0005524">
    <property type="term" value="F:ATP binding"/>
    <property type="evidence" value="ECO:0007669"/>
    <property type="project" value="UniProtKB-KW"/>
</dbReference>
<keyword evidence="10" id="KW-0539">Nucleus</keyword>
<dbReference type="GO" id="GO:0043564">
    <property type="term" value="C:Ku70:Ku80 complex"/>
    <property type="evidence" value="ECO:0007669"/>
    <property type="project" value="TreeGrafter"/>
</dbReference>
<dbReference type="GO" id="GO:0016787">
    <property type="term" value="F:hydrolase activity"/>
    <property type="evidence" value="ECO:0007669"/>
    <property type="project" value="UniProtKB-KW"/>
</dbReference>
<keyword evidence="9" id="KW-0234">DNA repair</keyword>
<evidence type="ECO:0000256" key="8">
    <source>
        <dbReference type="ARBA" id="ARBA00023172"/>
    </source>
</evidence>
<dbReference type="GO" id="GO:0006310">
    <property type="term" value="P:DNA recombination"/>
    <property type="evidence" value="ECO:0007669"/>
    <property type="project" value="UniProtKB-KW"/>
</dbReference>
<keyword evidence="8" id="KW-0233">DNA recombination</keyword>
<sequence>MPPAAKRHCSVIIYDLACKEQQEFEKSFKKLLYVKWNINTKDTCRVIVMNSNKTQNKFDYKGICLLTQETPYADPQKMLENIPDVVEDKEDSSSWLEALKVACDFIVEDFDAPGVLTKQLVIFSDFSKDLNCYELTKDVIKTVNNNNMFLYVFGPPVKPNITIKTPQDVDKWMDNAASLDNLPNSQNYRILKVMVGKTKKRVVCHLDLSVHLFCTYINNHETQAWPQPLNFCKSLVVPSQTFRVLNKGKLNIRFQCKNKIIKPFVDALNPDKVFDFFDIIKCVKRHDRLVPIRDAKRFHVEGERCFKLLGFTDRVNIPEYYLRGEGTYFVKAVNCFTDSLVKVCKEENVYGIAKRVYNKNNNPKFYALIPVVSEEANYFMMTMLPYAEGVKLAYEEKPVKTAPEVHIDSDLENYLDSLEEKIMPPMIMAPTITKFAEYSLNKEDGFKFGASLFENPTSDDHPFKKKWGSFI</sequence>
<keyword evidence="4" id="KW-0378">Hydrolase</keyword>
<name>A0A9P0AT96_BRAAE</name>
<dbReference type="GO" id="GO:0042162">
    <property type="term" value="F:telomeric DNA binding"/>
    <property type="evidence" value="ECO:0007669"/>
    <property type="project" value="TreeGrafter"/>
</dbReference>
<feature type="domain" description="Ku" evidence="11">
    <location>
        <begin position="271"/>
        <end position="401"/>
    </location>
</feature>
<accession>A0A9P0AT96</accession>
<keyword evidence="2" id="KW-0547">Nucleotide-binding</keyword>
<keyword evidence="3" id="KW-0227">DNA damage</keyword>
<dbReference type="GO" id="GO:0006303">
    <property type="term" value="P:double-strand break repair via nonhomologous end joining"/>
    <property type="evidence" value="ECO:0007669"/>
    <property type="project" value="InterPro"/>
</dbReference>
<protein>
    <recommendedName>
        <fullName evidence="11">Ku domain-containing protein</fullName>
    </recommendedName>
</protein>
<dbReference type="Gene3D" id="2.40.290.10">
    <property type="match status" value="1"/>
</dbReference>
<evidence type="ECO:0000256" key="2">
    <source>
        <dbReference type="ARBA" id="ARBA00022741"/>
    </source>
</evidence>
<proteinExistence type="predicted"/>
<dbReference type="PANTHER" id="PTHR12604">
    <property type="entry name" value="KU AUTOANTIGEN DNA HELICASE"/>
    <property type="match status" value="1"/>
</dbReference>
<dbReference type="SUPFAM" id="SSF53300">
    <property type="entry name" value="vWA-like"/>
    <property type="match status" value="1"/>
</dbReference>
<evidence type="ECO:0000313" key="13">
    <source>
        <dbReference type="Proteomes" id="UP001154078"/>
    </source>
</evidence>
<gene>
    <name evidence="12" type="ORF">MELIAE_LOCUS2359</name>
</gene>
<keyword evidence="5" id="KW-0347">Helicase</keyword>
<dbReference type="SMART" id="SM00559">
    <property type="entry name" value="Ku78"/>
    <property type="match status" value="1"/>
</dbReference>
<dbReference type="EMBL" id="OV121141">
    <property type="protein sequence ID" value="CAH0549067.1"/>
    <property type="molecule type" value="Genomic_DNA"/>
</dbReference>
<evidence type="ECO:0000259" key="11">
    <source>
        <dbReference type="SMART" id="SM00559"/>
    </source>
</evidence>
<dbReference type="InterPro" id="IPR016194">
    <property type="entry name" value="SPOC-like_C_dom_sf"/>
</dbReference>
<dbReference type="OrthoDB" id="30826at2759"/>
<dbReference type="GO" id="GO:0000723">
    <property type="term" value="P:telomere maintenance"/>
    <property type="evidence" value="ECO:0007669"/>
    <property type="project" value="TreeGrafter"/>
</dbReference>
<evidence type="ECO:0000256" key="10">
    <source>
        <dbReference type="ARBA" id="ARBA00023242"/>
    </source>
</evidence>
<dbReference type="InterPro" id="IPR036465">
    <property type="entry name" value="vWFA_dom_sf"/>
</dbReference>
<dbReference type="PANTHER" id="PTHR12604:SF4">
    <property type="entry name" value="X-RAY REPAIR CROSS-COMPLEMENTING PROTEIN 5"/>
    <property type="match status" value="1"/>
</dbReference>
<dbReference type="Pfam" id="PF02735">
    <property type="entry name" value="Ku"/>
    <property type="match status" value="1"/>
</dbReference>
<evidence type="ECO:0000313" key="12">
    <source>
        <dbReference type="EMBL" id="CAH0549067.1"/>
    </source>
</evidence>
<evidence type="ECO:0000256" key="5">
    <source>
        <dbReference type="ARBA" id="ARBA00022806"/>
    </source>
</evidence>
<keyword evidence="13" id="KW-1185">Reference proteome</keyword>
<evidence type="ECO:0000256" key="9">
    <source>
        <dbReference type="ARBA" id="ARBA00023204"/>
    </source>
</evidence>
<dbReference type="SUPFAM" id="SSF100939">
    <property type="entry name" value="SPOC domain-like"/>
    <property type="match status" value="1"/>
</dbReference>
<keyword evidence="6" id="KW-0067">ATP-binding</keyword>